<accession>A0A2T5G675</accession>
<protein>
    <submittedName>
        <fullName evidence="2">Uncharacterized protein</fullName>
    </submittedName>
</protein>
<gene>
    <name evidence="2" type="ORF">BLITH_1316</name>
</gene>
<reference evidence="2 3" key="1">
    <citation type="submission" date="2017-08" db="EMBL/GenBank/DDBJ databases">
        <title>Burning lignite coal seam in the remote Altai Mountains harbors a hydrogen-driven thermophilic microbial community.</title>
        <authorList>
            <person name="Kadnikov V.V."/>
            <person name="Mardanov A.V."/>
            <person name="Ivasenko D."/>
            <person name="Beletsky A.V."/>
            <person name="Karnachuk O.V."/>
            <person name="Ravin N.V."/>
        </authorList>
    </citation>
    <scope>NUCLEOTIDE SEQUENCE [LARGE SCALE GENOMIC DNA]</scope>
    <source>
        <strain evidence="2">AL31</strain>
    </source>
</reference>
<name>A0A2T5G675_9BACL</name>
<dbReference type="Proteomes" id="UP000244016">
    <property type="component" value="Unassembled WGS sequence"/>
</dbReference>
<dbReference type="EMBL" id="PEBW01000004">
    <property type="protein sequence ID" value="PTQ51678.1"/>
    <property type="molecule type" value="Genomic_DNA"/>
</dbReference>
<organism evidence="2 3">
    <name type="scientific">Brockia lithotrophica</name>
    <dbReference type="NCBI Taxonomy" id="933949"/>
    <lineage>
        <taxon>Bacteria</taxon>
        <taxon>Bacillati</taxon>
        <taxon>Bacillota</taxon>
        <taxon>Bacilli</taxon>
        <taxon>Bacillales</taxon>
        <taxon>Bacillales Family X. Incertae Sedis</taxon>
        <taxon>Brockia</taxon>
    </lineage>
</organism>
<evidence type="ECO:0000256" key="1">
    <source>
        <dbReference type="SAM" id="MobiDB-lite"/>
    </source>
</evidence>
<feature type="compositionally biased region" description="Basic and acidic residues" evidence="1">
    <location>
        <begin position="18"/>
        <end position="29"/>
    </location>
</feature>
<evidence type="ECO:0000313" key="2">
    <source>
        <dbReference type="EMBL" id="PTQ51678.1"/>
    </source>
</evidence>
<comment type="caution">
    <text evidence="2">The sequence shown here is derived from an EMBL/GenBank/DDBJ whole genome shotgun (WGS) entry which is preliminary data.</text>
</comment>
<sequence>MPFILLFRLFTFDCPKTASDRDKQADFSREQFPPRSS</sequence>
<evidence type="ECO:0000313" key="3">
    <source>
        <dbReference type="Proteomes" id="UP000244016"/>
    </source>
</evidence>
<feature type="region of interest" description="Disordered" evidence="1">
    <location>
        <begin position="17"/>
        <end position="37"/>
    </location>
</feature>
<proteinExistence type="predicted"/>
<dbReference type="AlphaFoldDB" id="A0A2T5G675"/>